<evidence type="ECO:0000313" key="8">
    <source>
        <dbReference type="EMBL" id="TDL37387.1"/>
    </source>
</evidence>
<comment type="similarity">
    <text evidence="2 6">Belongs to the ABC-3 integral membrane protein family.</text>
</comment>
<keyword evidence="4 7" id="KW-1133">Transmembrane helix</keyword>
<evidence type="ECO:0000256" key="6">
    <source>
        <dbReference type="RuleBase" id="RU003943"/>
    </source>
</evidence>
<dbReference type="AlphaFoldDB" id="A0A4R5Y1P6"/>
<evidence type="ECO:0000256" key="7">
    <source>
        <dbReference type="SAM" id="Phobius"/>
    </source>
</evidence>
<sequence length="304" mass="30944">MAFFDALATMLASPLMQRGLMVAVLVGISAPVMGTYLVQRRLALLGDGIGHVALTGVAMGWLAGSAAGLTPHDLLAVPGAVVAAVIGAVLIEVVREKGKTSGDVALALLFYGGIAGGVLLIGMAGGTAANLTGYLFGSISTVTALDVWLAAGLAALILGIGLGLRPALFALSHDEEFARATGLPVRALNILIAVLAALTVSVSMRVVGVLLVSALMIVPVAIAQLTAKSFRAMMGTAMILGAAVCVTGLSITYFHRLSPGATIVVLAIGVYAVVALVRPFLPRPRHASGPHLDADDDVRLREEA</sequence>
<evidence type="ECO:0000313" key="9">
    <source>
        <dbReference type="Proteomes" id="UP000294621"/>
    </source>
</evidence>
<gene>
    <name evidence="8" type="ORF">E2R57_11680</name>
</gene>
<feature type="transmembrane region" description="Helical" evidence="7">
    <location>
        <begin position="50"/>
        <end position="69"/>
    </location>
</feature>
<organism evidence="8 9">
    <name type="scientific">Arthrobacter nitrophenolicus</name>
    <dbReference type="NCBI Taxonomy" id="683150"/>
    <lineage>
        <taxon>Bacteria</taxon>
        <taxon>Bacillati</taxon>
        <taxon>Actinomycetota</taxon>
        <taxon>Actinomycetes</taxon>
        <taxon>Micrococcales</taxon>
        <taxon>Micrococcaceae</taxon>
        <taxon>Arthrobacter</taxon>
    </lineage>
</organism>
<feature type="transmembrane region" description="Helical" evidence="7">
    <location>
        <begin position="106"/>
        <end position="127"/>
    </location>
</feature>
<dbReference type="GO" id="GO:0055085">
    <property type="term" value="P:transmembrane transport"/>
    <property type="evidence" value="ECO:0007669"/>
    <property type="project" value="InterPro"/>
</dbReference>
<comment type="caution">
    <text evidence="8">The sequence shown here is derived from an EMBL/GenBank/DDBJ whole genome shotgun (WGS) entry which is preliminary data.</text>
</comment>
<accession>A0A4R5Y1P6</accession>
<feature type="transmembrane region" description="Helical" evidence="7">
    <location>
        <begin position="261"/>
        <end position="281"/>
    </location>
</feature>
<feature type="transmembrane region" description="Helical" evidence="7">
    <location>
        <begin position="237"/>
        <end position="255"/>
    </location>
</feature>
<name>A0A4R5Y1P6_9MICC</name>
<dbReference type="Proteomes" id="UP000294621">
    <property type="component" value="Unassembled WGS sequence"/>
</dbReference>
<dbReference type="GO" id="GO:0010043">
    <property type="term" value="P:response to zinc ion"/>
    <property type="evidence" value="ECO:0007669"/>
    <property type="project" value="TreeGrafter"/>
</dbReference>
<dbReference type="GO" id="GO:0043190">
    <property type="term" value="C:ATP-binding cassette (ABC) transporter complex"/>
    <property type="evidence" value="ECO:0007669"/>
    <property type="project" value="InterPro"/>
</dbReference>
<dbReference type="PANTHER" id="PTHR30477">
    <property type="entry name" value="ABC-TRANSPORTER METAL-BINDING PROTEIN"/>
    <property type="match status" value="1"/>
</dbReference>
<keyword evidence="3 6" id="KW-0812">Transmembrane</keyword>
<comment type="subcellular location">
    <subcellularLocation>
        <location evidence="6">Cell membrane</location>
        <topology evidence="6">Multi-pass membrane protein</topology>
    </subcellularLocation>
    <subcellularLocation>
        <location evidence="1">Membrane</location>
        <topology evidence="1">Multi-pass membrane protein</topology>
    </subcellularLocation>
</comment>
<dbReference type="RefSeq" id="WP_133349223.1">
    <property type="nucleotide sequence ID" value="NZ_SMZQ01000005.1"/>
</dbReference>
<feature type="transmembrane region" description="Helical" evidence="7">
    <location>
        <begin position="183"/>
        <end position="200"/>
    </location>
</feature>
<feature type="transmembrane region" description="Helical" evidence="7">
    <location>
        <begin position="20"/>
        <end position="38"/>
    </location>
</feature>
<dbReference type="PANTHER" id="PTHR30477:SF0">
    <property type="entry name" value="METAL TRANSPORT SYSTEM MEMBRANE PROTEIN TM_0125-RELATED"/>
    <property type="match status" value="1"/>
</dbReference>
<dbReference type="SUPFAM" id="SSF81345">
    <property type="entry name" value="ABC transporter involved in vitamin B12 uptake, BtuC"/>
    <property type="match status" value="1"/>
</dbReference>
<keyword evidence="6" id="KW-0813">Transport</keyword>
<keyword evidence="5 7" id="KW-0472">Membrane</keyword>
<evidence type="ECO:0000256" key="1">
    <source>
        <dbReference type="ARBA" id="ARBA00004141"/>
    </source>
</evidence>
<dbReference type="InterPro" id="IPR001626">
    <property type="entry name" value="ABC_TroCD"/>
</dbReference>
<evidence type="ECO:0000256" key="4">
    <source>
        <dbReference type="ARBA" id="ARBA00022989"/>
    </source>
</evidence>
<reference evidence="8 9" key="1">
    <citation type="submission" date="2019-03" db="EMBL/GenBank/DDBJ databases">
        <title>Genome Sequencing and Assembly of Various Microbes Isolated from Partially Reclaimed Soil and Acid Mine Drainage (AMD) Site.</title>
        <authorList>
            <person name="Steinbock B."/>
            <person name="Bechtold R."/>
            <person name="Sevigny J.L."/>
            <person name="Thomas D."/>
            <person name="Cuthill L.R."/>
            <person name="Aveiro Johannsen E.J."/>
            <person name="Thomas K."/>
            <person name="Ghosh A."/>
        </authorList>
    </citation>
    <scope>NUCLEOTIDE SEQUENCE [LARGE SCALE GENOMIC DNA]</scope>
    <source>
        <strain evidence="8 9">S-A1</strain>
    </source>
</reference>
<dbReference type="EMBL" id="SMZQ01000005">
    <property type="protein sequence ID" value="TDL37387.1"/>
    <property type="molecule type" value="Genomic_DNA"/>
</dbReference>
<dbReference type="OrthoDB" id="9798540at2"/>
<feature type="transmembrane region" description="Helical" evidence="7">
    <location>
        <begin position="75"/>
        <end position="94"/>
    </location>
</feature>
<feature type="transmembrane region" description="Helical" evidence="7">
    <location>
        <begin position="147"/>
        <end position="171"/>
    </location>
</feature>
<evidence type="ECO:0000256" key="2">
    <source>
        <dbReference type="ARBA" id="ARBA00008034"/>
    </source>
</evidence>
<proteinExistence type="inferred from homology"/>
<dbReference type="CDD" id="cd06550">
    <property type="entry name" value="TM_ABC_iron-siderophores_like"/>
    <property type="match status" value="1"/>
</dbReference>
<protein>
    <submittedName>
        <fullName evidence="8">Metal ABC transporter permease</fullName>
    </submittedName>
</protein>
<feature type="transmembrane region" description="Helical" evidence="7">
    <location>
        <begin position="206"/>
        <end position="225"/>
    </location>
</feature>
<dbReference type="Gene3D" id="1.10.3470.10">
    <property type="entry name" value="ABC transporter involved in vitamin B12 uptake, BtuC"/>
    <property type="match status" value="1"/>
</dbReference>
<dbReference type="Pfam" id="PF00950">
    <property type="entry name" value="ABC-3"/>
    <property type="match status" value="1"/>
</dbReference>
<dbReference type="InterPro" id="IPR037294">
    <property type="entry name" value="ABC_BtuC-like"/>
</dbReference>
<evidence type="ECO:0000256" key="5">
    <source>
        <dbReference type="ARBA" id="ARBA00023136"/>
    </source>
</evidence>
<evidence type="ECO:0000256" key="3">
    <source>
        <dbReference type="ARBA" id="ARBA00022692"/>
    </source>
</evidence>